<name>A0A4R5UNQ1_9HYPH</name>
<dbReference type="RefSeq" id="WP_133314885.1">
    <property type="nucleotide sequence ID" value="NZ_SMTL01000001.1"/>
</dbReference>
<keyword evidence="1" id="KW-0812">Transmembrane</keyword>
<dbReference type="InterPro" id="IPR012422">
    <property type="entry name" value="Cyt_c_oxidase_su4_bac-aa3"/>
</dbReference>
<keyword evidence="1" id="KW-0472">Membrane</keyword>
<evidence type="ECO:0000313" key="4">
    <source>
        <dbReference type="Proteomes" id="UP000295238"/>
    </source>
</evidence>
<dbReference type="Gene3D" id="1.20.5.160">
    <property type="entry name" value="Bacterial aa3 type cytochrome c oxidase subunit IV"/>
    <property type="match status" value="1"/>
</dbReference>
<comment type="caution">
    <text evidence="3">The sequence shown here is derived from an EMBL/GenBank/DDBJ whole genome shotgun (WGS) entry which is preliminary data.</text>
</comment>
<feature type="transmembrane region" description="Helical" evidence="1">
    <location>
        <begin position="27"/>
        <end position="47"/>
    </location>
</feature>
<protein>
    <submittedName>
        <fullName evidence="3">Aa3-type cytochrome c oxidase subunit IV</fullName>
    </submittedName>
</protein>
<keyword evidence="4" id="KW-1185">Reference proteome</keyword>
<feature type="domain" description="Cytochrome c oxidase subunit IV bacterial aa3 type" evidence="2">
    <location>
        <begin position="4"/>
        <end position="49"/>
    </location>
</feature>
<evidence type="ECO:0000259" key="2">
    <source>
        <dbReference type="Pfam" id="PF07835"/>
    </source>
</evidence>
<proteinExistence type="predicted"/>
<dbReference type="OrthoDB" id="9812071at2"/>
<feature type="transmembrane region" description="Helical" evidence="1">
    <location>
        <begin position="53"/>
        <end position="73"/>
    </location>
</feature>
<accession>A0A4R5UNQ1</accession>
<evidence type="ECO:0000256" key="1">
    <source>
        <dbReference type="SAM" id="Phobius"/>
    </source>
</evidence>
<dbReference type="Proteomes" id="UP000295238">
    <property type="component" value="Unassembled WGS sequence"/>
</dbReference>
<keyword evidence="1" id="KW-1133">Transmembrane helix</keyword>
<dbReference type="Pfam" id="PF07835">
    <property type="entry name" value="COX4_pro_2"/>
    <property type="match status" value="1"/>
</dbReference>
<dbReference type="SUPFAM" id="SSF81469">
    <property type="entry name" value="Bacterial aa3 type cytochrome c oxidase subunit IV"/>
    <property type="match status" value="1"/>
</dbReference>
<evidence type="ECO:0000313" key="3">
    <source>
        <dbReference type="EMBL" id="TDK39439.1"/>
    </source>
</evidence>
<organism evidence="3 4">
    <name type="scientific">Rhizobium deserti</name>
    <dbReference type="NCBI Taxonomy" id="2547961"/>
    <lineage>
        <taxon>Bacteria</taxon>
        <taxon>Pseudomonadati</taxon>
        <taxon>Pseudomonadota</taxon>
        <taxon>Alphaproteobacteria</taxon>
        <taxon>Hyphomicrobiales</taxon>
        <taxon>Rhizobiaceae</taxon>
        <taxon>Rhizobium/Agrobacterium group</taxon>
        <taxon>Rhizobium</taxon>
    </lineage>
</organism>
<gene>
    <name evidence="3" type="ORF">E2F50_04825</name>
</gene>
<reference evidence="3 4" key="1">
    <citation type="submission" date="2019-03" db="EMBL/GenBank/DDBJ databases">
        <title>Rhizobium sp. nov., an bacterium isolated from biocrust in Mu Us Desert.</title>
        <authorList>
            <person name="Lixiong L."/>
        </authorList>
    </citation>
    <scope>NUCLEOTIDE SEQUENCE [LARGE SCALE GENOMIC DNA]</scope>
    <source>
        <strain evidence="3 4">SPY-1</strain>
    </source>
</reference>
<sequence length="74" mass="7947">MDNHHSAPAETGAPMDYAEHERTYEMFLAGAKWGTMAIVVLMIAMAAGFFGGVGIIGSLFVFIVLNIAGVFLLR</sequence>
<dbReference type="EMBL" id="SMTL01000001">
    <property type="protein sequence ID" value="TDK39439.1"/>
    <property type="molecule type" value="Genomic_DNA"/>
</dbReference>
<dbReference type="AlphaFoldDB" id="A0A4R5UNQ1"/>
<dbReference type="InterPro" id="IPR036596">
    <property type="entry name" value="Cyt-C_aa3_sf"/>
</dbReference>